<evidence type="ECO:0000313" key="7">
    <source>
        <dbReference type="Proteomes" id="UP000038750"/>
    </source>
</evidence>
<dbReference type="InterPro" id="IPR005639">
    <property type="entry name" value="Pest_crys_dom_I"/>
</dbReference>
<accession>A0A0T9N470</accession>
<dbReference type="GO" id="GO:0090729">
    <property type="term" value="F:toxin activity"/>
    <property type="evidence" value="ECO:0007669"/>
    <property type="project" value="UniProtKB-KW"/>
</dbReference>
<proteinExistence type="inferred from homology"/>
<organism evidence="6 7">
    <name type="scientific">Yersinia intermedia</name>
    <dbReference type="NCBI Taxonomy" id="631"/>
    <lineage>
        <taxon>Bacteria</taxon>
        <taxon>Pseudomonadati</taxon>
        <taxon>Pseudomonadota</taxon>
        <taxon>Gammaproteobacteria</taxon>
        <taxon>Enterobacterales</taxon>
        <taxon>Yersiniaceae</taxon>
        <taxon>Yersinia</taxon>
    </lineage>
</organism>
<keyword evidence="3" id="KW-0749">Sporulation</keyword>
<evidence type="ECO:0000256" key="1">
    <source>
        <dbReference type="ARBA" id="ARBA00007819"/>
    </source>
</evidence>
<comment type="similarity">
    <text evidence="1">Belongs to the delta endotoxin family.</text>
</comment>
<dbReference type="GO" id="GO:0030435">
    <property type="term" value="P:sporulation resulting in formation of a cellular spore"/>
    <property type="evidence" value="ECO:0007669"/>
    <property type="project" value="UniProtKB-KW"/>
</dbReference>
<evidence type="ECO:0000259" key="5">
    <source>
        <dbReference type="Pfam" id="PF03945"/>
    </source>
</evidence>
<evidence type="ECO:0000256" key="4">
    <source>
        <dbReference type="ARBA" id="ARBA00023026"/>
    </source>
</evidence>
<dbReference type="Pfam" id="PF03945">
    <property type="entry name" value="Endotoxin_N"/>
    <property type="match status" value="1"/>
</dbReference>
<reference evidence="6 7" key="1">
    <citation type="submission" date="2015-03" db="EMBL/GenBank/DDBJ databases">
        <authorList>
            <person name="Murphy D."/>
        </authorList>
    </citation>
    <scope>NUCLEOTIDE SEQUENCE [LARGE SCALE GENOMIC DNA]</scope>
    <source>
        <strain evidence="6 7">BR165/97</strain>
    </source>
</reference>
<evidence type="ECO:0000256" key="2">
    <source>
        <dbReference type="ARBA" id="ARBA00022656"/>
    </source>
</evidence>
<dbReference type="InterPro" id="IPR036716">
    <property type="entry name" value="Pest_crys_N_sf"/>
</dbReference>
<dbReference type="STRING" id="631.CH53_2993"/>
<keyword evidence="4" id="KW-0843">Virulence</keyword>
<dbReference type="GO" id="GO:0001907">
    <property type="term" value="P:symbiont-mediated killing of host cell"/>
    <property type="evidence" value="ECO:0007669"/>
    <property type="project" value="InterPro"/>
</dbReference>
<evidence type="ECO:0000313" key="6">
    <source>
        <dbReference type="EMBL" id="CNG75798.1"/>
    </source>
</evidence>
<dbReference type="Proteomes" id="UP000038750">
    <property type="component" value="Unassembled WGS sequence"/>
</dbReference>
<dbReference type="SUPFAM" id="SSF56849">
    <property type="entry name" value="delta-Endotoxin (insectocide), N-terminal domain"/>
    <property type="match status" value="1"/>
</dbReference>
<feature type="domain" description="Pesticidal crystal protein" evidence="5">
    <location>
        <begin position="39"/>
        <end position="206"/>
    </location>
</feature>
<dbReference type="Gene3D" id="1.20.190.10">
    <property type="entry name" value="Pesticidal crystal protein, N-terminal domain"/>
    <property type="match status" value="1"/>
</dbReference>
<dbReference type="eggNOG" id="ENOG5030EW0">
    <property type="taxonomic scope" value="Bacteria"/>
</dbReference>
<evidence type="ECO:0000256" key="3">
    <source>
        <dbReference type="ARBA" id="ARBA00022969"/>
    </source>
</evidence>
<gene>
    <name evidence="6" type="primary">cry8Ca</name>
    <name evidence="6" type="ORF">ERS008530_04631</name>
</gene>
<sequence>MNNITEYSNTAAIVPYNVYATSAFEFDWDSSAILKQAVLKGISFIPYVGDYLSSIIGFFWKDQERDIWQEILGRVQQLIEENVLKAIKGILLGDIAELKGKIASVVAALQDQPGTPEAKSLFMSVSVHLDSVQRKFTTFDHKTNYHILPMYSATTLMQIMYWTMGIERKDDIGLNSNEVGQLQRNIDLLVKHVESYIQEIYDTELEIQYNDSAPNTVANNVMYVHGYCRVHGLEYTEIIQNIQKNGSNTKGLYLKTLSYSTFFGWPTSQARILALKDEINMPEPFKPKLVNGRINQIKSVKGFIRRIGGALRVGGLEVIFENGNKYQQGTVTGESSSIDLNGGVIETIETWGNGAIDEAKFTLSDGRTLTVGQRYSTNYRKFALDGHYISGIFIASDRSELVGQAANICVSYHQKQ</sequence>
<dbReference type="AlphaFoldDB" id="A0A0T9N470"/>
<dbReference type="RefSeq" id="WP_050074813.1">
    <property type="nucleotide sequence ID" value="NZ_CPZJ01000034.1"/>
</dbReference>
<keyword evidence="2" id="KW-0800">Toxin</keyword>
<protein>
    <submittedName>
        <fullName evidence="6">Insecticidal delta-endotoxin CryVIIIC(A)</fullName>
    </submittedName>
</protein>
<dbReference type="EMBL" id="CPZJ01000034">
    <property type="protein sequence ID" value="CNG75798.1"/>
    <property type="molecule type" value="Genomic_DNA"/>
</dbReference>
<dbReference type="OrthoDB" id="6429287at2"/>
<name>A0A0T9N470_YERIN</name>